<dbReference type="RefSeq" id="XP_013269030.1">
    <property type="nucleotide sequence ID" value="XM_013413576.1"/>
</dbReference>
<evidence type="ECO:0000256" key="1">
    <source>
        <dbReference type="SAM" id="MobiDB-lite"/>
    </source>
</evidence>
<dbReference type="OrthoDB" id="2333074at2759"/>
<keyword evidence="3" id="KW-1185">Reference proteome</keyword>
<dbReference type="GeneID" id="25295904"/>
<evidence type="ECO:0000313" key="3">
    <source>
        <dbReference type="Proteomes" id="UP000053617"/>
    </source>
</evidence>
<evidence type="ECO:0000313" key="2">
    <source>
        <dbReference type="EMBL" id="KIX01894.1"/>
    </source>
</evidence>
<proteinExistence type="predicted"/>
<dbReference type="AlphaFoldDB" id="A0A0D2I7R7"/>
<dbReference type="EMBL" id="KN847480">
    <property type="protein sequence ID" value="KIX01894.1"/>
    <property type="molecule type" value="Genomic_DNA"/>
</dbReference>
<feature type="compositionally biased region" description="Polar residues" evidence="1">
    <location>
        <begin position="43"/>
        <end position="65"/>
    </location>
</feature>
<dbReference type="Proteomes" id="UP000053617">
    <property type="component" value="Unassembled WGS sequence"/>
</dbReference>
<accession>A0A0D2I7R7</accession>
<gene>
    <name evidence="2" type="ORF">Z518_07833</name>
</gene>
<name>A0A0D2I7R7_9EURO</name>
<organism evidence="2 3">
    <name type="scientific">Rhinocladiella mackenziei CBS 650.93</name>
    <dbReference type="NCBI Taxonomy" id="1442369"/>
    <lineage>
        <taxon>Eukaryota</taxon>
        <taxon>Fungi</taxon>
        <taxon>Dikarya</taxon>
        <taxon>Ascomycota</taxon>
        <taxon>Pezizomycotina</taxon>
        <taxon>Eurotiomycetes</taxon>
        <taxon>Chaetothyriomycetidae</taxon>
        <taxon>Chaetothyriales</taxon>
        <taxon>Herpotrichiellaceae</taxon>
        <taxon>Rhinocladiella</taxon>
    </lineage>
</organism>
<sequence>MASKFVVNAAFETRLLFRTPRRSDVYPRTVLKLEYPTLQTLRSYSDSTSTPSPKSARSPKDSQSSRPEHKRKNWYSPTDWGHVWNNVRTGVLAGGLITVGLTLTTYATQPIWGDWYQEFRRRAHESAHESTIYDKLKMGPIFQKAIEYTIPRKGLIEEIKNVVTPGERSRLYPLIIGDYGTGKTDLIELVVNGMDEPKGVVYVDMPIRCSFEADVVRAMQTSLGWDLDRLIDPSERNYYGSFQ</sequence>
<reference evidence="2 3" key="1">
    <citation type="submission" date="2015-01" db="EMBL/GenBank/DDBJ databases">
        <title>The Genome Sequence of Rhinocladiella mackenzie CBS 650.93.</title>
        <authorList>
            <consortium name="The Broad Institute Genomics Platform"/>
            <person name="Cuomo C."/>
            <person name="de Hoog S."/>
            <person name="Gorbushina A."/>
            <person name="Stielow B."/>
            <person name="Teixiera M."/>
            <person name="Abouelleil A."/>
            <person name="Chapman S.B."/>
            <person name="Priest M."/>
            <person name="Young S.K."/>
            <person name="Wortman J."/>
            <person name="Nusbaum C."/>
            <person name="Birren B."/>
        </authorList>
    </citation>
    <scope>NUCLEOTIDE SEQUENCE [LARGE SCALE GENOMIC DNA]</scope>
    <source>
        <strain evidence="2 3">CBS 650.93</strain>
    </source>
</reference>
<dbReference type="HOGENOM" id="CLU_1143072_0_0_1"/>
<dbReference type="VEuPathDB" id="FungiDB:Z518_07833"/>
<protein>
    <submittedName>
        <fullName evidence="2">Uncharacterized protein</fullName>
    </submittedName>
</protein>
<feature type="region of interest" description="Disordered" evidence="1">
    <location>
        <begin position="43"/>
        <end position="73"/>
    </location>
</feature>